<dbReference type="InterPro" id="IPR036188">
    <property type="entry name" value="FAD/NAD-bd_sf"/>
</dbReference>
<feature type="region of interest" description="Disordered" evidence="2">
    <location>
        <begin position="463"/>
        <end position="512"/>
    </location>
</feature>
<dbReference type="PANTHER" id="PTHR43476:SF5">
    <property type="entry name" value="FAD-DEPENDENT MONOOXYGENASE"/>
    <property type="match status" value="1"/>
</dbReference>
<organism evidence="3 4">
    <name type="scientific">Mycolicibacterium phocaicum</name>
    <dbReference type="NCBI Taxonomy" id="319706"/>
    <lineage>
        <taxon>Bacteria</taxon>
        <taxon>Bacillati</taxon>
        <taxon>Actinomycetota</taxon>
        <taxon>Actinomycetes</taxon>
        <taxon>Mycobacteriales</taxon>
        <taxon>Mycobacteriaceae</taxon>
        <taxon>Mycolicibacterium</taxon>
    </lineage>
</organism>
<feature type="compositionally biased region" description="Low complexity" evidence="2">
    <location>
        <begin position="480"/>
        <end position="492"/>
    </location>
</feature>
<evidence type="ECO:0000256" key="1">
    <source>
        <dbReference type="ARBA" id="ARBA00023002"/>
    </source>
</evidence>
<dbReference type="PANTHER" id="PTHR43476">
    <property type="entry name" value="3-(3-HYDROXY-PHENYL)PROPIONATE/3-HYDROXYCINNAMIC ACID HYDROXYLASE"/>
    <property type="match status" value="1"/>
</dbReference>
<dbReference type="AlphaFoldDB" id="A0A7I7ZUZ7"/>
<dbReference type="Proteomes" id="UP000309984">
    <property type="component" value="Unassembled WGS sequence"/>
</dbReference>
<keyword evidence="4" id="KW-1185">Reference proteome</keyword>
<dbReference type="Pfam" id="PF01494">
    <property type="entry name" value="FAD_binding_3"/>
    <property type="match status" value="1"/>
</dbReference>
<dbReference type="SUPFAM" id="SSF51905">
    <property type="entry name" value="FAD/NAD(P)-binding domain"/>
    <property type="match status" value="1"/>
</dbReference>
<evidence type="ECO:0000313" key="4">
    <source>
        <dbReference type="Proteomes" id="UP000309984"/>
    </source>
</evidence>
<keyword evidence="1" id="KW-0560">Oxidoreductase</keyword>
<sequence length="512" mass="55893">MYSVVTGITSTPESCDVVIIGARLAGASAAAHMARAGLDVVALDRSSFPSDQLSTHLLFPDGINEIRRMGALPGILSHNPTRSPWMQLVVNHGRPDESRILERWRPAGPIDYCLCVPRILQDVELVNAARAAGADVRERHRLVEVLWRGGRACGVRYADRDGNQFDLMAKLVIGADGRRSSVAAQVGAFAPYRASRNGRALVFRYGDDPQFGTQAGQTIHQWRDEDSMAFLFPSTPAGRMLMLFMGPAQEAAEASKDPEGYWDRKLAVHPGMAERCRGAENLSGLRATGDTTSYFRASSGPGWVLIGDAGHFKDPVIGQGQRDALWSGRRLAEMLGTRLGSSWEIDQATREWEHERDRECLHAYHFGNIETQVRTVPPVLSGAIRRSGRKGLQRPDFTDVFGRARSITEVLTGPRIVAGTASALRHNTAELLSAQGVRDLLMDVRTQFELRRQTKSTDFRCTRDVFGSDNADPTPPAPVRPVARAANDAATPNTETAPPSHAQATATAEIGV</sequence>
<dbReference type="InterPro" id="IPR050631">
    <property type="entry name" value="PheA/TfdB_FAD_monoxygenase"/>
</dbReference>
<dbReference type="Gene3D" id="3.50.50.60">
    <property type="entry name" value="FAD/NAD(P)-binding domain"/>
    <property type="match status" value="1"/>
</dbReference>
<comment type="caution">
    <text evidence="3">The sequence shown here is derived from an EMBL/GenBank/DDBJ whole genome shotgun (WGS) entry which is preliminary data.</text>
</comment>
<evidence type="ECO:0000256" key="2">
    <source>
        <dbReference type="SAM" id="MobiDB-lite"/>
    </source>
</evidence>
<dbReference type="EMBL" id="POTM01000051">
    <property type="protein sequence ID" value="TLH64041.1"/>
    <property type="molecule type" value="Genomic_DNA"/>
</dbReference>
<feature type="compositionally biased region" description="Polar residues" evidence="2">
    <location>
        <begin position="493"/>
        <end position="506"/>
    </location>
</feature>
<dbReference type="PRINTS" id="PR00420">
    <property type="entry name" value="RNGMNOXGNASE"/>
</dbReference>
<accession>A0A7I7ZUZ7</accession>
<proteinExistence type="predicted"/>
<dbReference type="InterPro" id="IPR002938">
    <property type="entry name" value="FAD-bd"/>
</dbReference>
<protein>
    <submittedName>
        <fullName evidence="3">NAD(P)/FAD-dependent oxidoreductase</fullName>
    </submittedName>
</protein>
<evidence type="ECO:0000313" key="3">
    <source>
        <dbReference type="EMBL" id="TLH64041.1"/>
    </source>
</evidence>
<dbReference type="GO" id="GO:0016491">
    <property type="term" value="F:oxidoreductase activity"/>
    <property type="evidence" value="ECO:0007669"/>
    <property type="project" value="UniProtKB-KW"/>
</dbReference>
<dbReference type="GO" id="GO:0071949">
    <property type="term" value="F:FAD binding"/>
    <property type="evidence" value="ECO:0007669"/>
    <property type="project" value="InterPro"/>
</dbReference>
<reference evidence="3 4" key="1">
    <citation type="submission" date="2018-01" db="EMBL/GenBank/DDBJ databases">
        <title>Comparative genomics of Mycobacterium mucogenicum and Mycobacterium neoaurum clade members emphasizing tRNA and non-coding RNA.</title>
        <authorList>
            <person name="Behra P.R.K."/>
            <person name="Pettersson B.M.F."/>
            <person name="Das S."/>
            <person name="Dasgupta S."/>
            <person name="Kirsebom L.A."/>
        </authorList>
    </citation>
    <scope>NUCLEOTIDE SEQUENCE [LARGE SCALE GENOMIC DNA]</scope>
    <source>
        <strain evidence="3 4">DSM 45104</strain>
    </source>
</reference>
<gene>
    <name evidence="3" type="ORF">C1S79_20660</name>
</gene>
<name>A0A7I7ZUZ7_9MYCO</name>